<evidence type="ECO:0000313" key="5">
    <source>
        <dbReference type="WBParaSite" id="SRAE_1000301300.1"/>
    </source>
</evidence>
<dbReference type="GeneID" id="36377125"/>
<dbReference type="EMBL" id="LN609528">
    <property type="protein sequence ID" value="CEF64760.1"/>
    <property type="molecule type" value="Genomic_DNA"/>
</dbReference>
<reference evidence="5" key="2">
    <citation type="submission" date="2020-12" db="UniProtKB">
        <authorList>
            <consortium name="WormBaseParasite"/>
        </authorList>
    </citation>
    <scope>IDENTIFICATION</scope>
</reference>
<dbReference type="WBParaSite" id="SRAE_1000301300.1">
    <property type="protein sequence ID" value="SRAE_1000301300.1"/>
    <property type="gene ID" value="WBGene00259630"/>
</dbReference>
<dbReference type="Pfam" id="PF03489">
    <property type="entry name" value="SapB_2"/>
    <property type="match status" value="1"/>
</dbReference>
<dbReference type="OrthoDB" id="5863152at2759"/>
<sequence length="91" mass="10365">MIVVYSITICNMCKSLVQNIKTNLNDGDSEILKKADKECDTVTNNNIILDPMCKTLVNREVNYIISELRNNKTPDQICQDLQFCPSIKLLN</sequence>
<dbReference type="InterPro" id="IPR008139">
    <property type="entry name" value="SaposinB_dom"/>
</dbReference>
<protein>
    <submittedName>
        <fullName evidence="3">Saposin-like type B, 1 domain and Saposin-like type B, 2 domain and Saposin B domain and Saposin-like domain-containing protein</fullName>
    </submittedName>
</protein>
<dbReference type="CTD" id="36377125"/>
<dbReference type="RefSeq" id="XP_024503961.1">
    <property type="nucleotide sequence ID" value="XM_024650156.1"/>
</dbReference>
<dbReference type="InterPro" id="IPR011001">
    <property type="entry name" value="Saposin-like"/>
</dbReference>
<feature type="domain" description="Saposin B-type" evidence="2">
    <location>
        <begin position="6"/>
        <end position="88"/>
    </location>
</feature>
<dbReference type="PROSITE" id="PS50015">
    <property type="entry name" value="SAP_B"/>
    <property type="match status" value="1"/>
</dbReference>
<evidence type="ECO:0000313" key="3">
    <source>
        <dbReference type="EMBL" id="CEF64760.1"/>
    </source>
</evidence>
<proteinExistence type="predicted"/>
<dbReference type="Proteomes" id="UP000035682">
    <property type="component" value="Unplaced"/>
</dbReference>
<evidence type="ECO:0000259" key="2">
    <source>
        <dbReference type="PROSITE" id="PS50015"/>
    </source>
</evidence>
<name>A0A090LB88_STRRB</name>
<dbReference type="SUPFAM" id="SSF47862">
    <property type="entry name" value="Saposin"/>
    <property type="match status" value="1"/>
</dbReference>
<dbReference type="SMART" id="SM00741">
    <property type="entry name" value="SapB"/>
    <property type="match status" value="1"/>
</dbReference>
<dbReference type="WormBase" id="SRAE_1000301300">
    <property type="protein sequence ID" value="SRP08339"/>
    <property type="gene ID" value="WBGene00259630"/>
</dbReference>
<keyword evidence="1" id="KW-1015">Disulfide bond</keyword>
<organism evidence="3">
    <name type="scientific">Strongyloides ratti</name>
    <name type="common">Parasitic roundworm</name>
    <dbReference type="NCBI Taxonomy" id="34506"/>
    <lineage>
        <taxon>Eukaryota</taxon>
        <taxon>Metazoa</taxon>
        <taxon>Ecdysozoa</taxon>
        <taxon>Nematoda</taxon>
        <taxon>Chromadorea</taxon>
        <taxon>Rhabditida</taxon>
        <taxon>Tylenchina</taxon>
        <taxon>Panagrolaimomorpha</taxon>
        <taxon>Strongyloidoidea</taxon>
        <taxon>Strongyloididae</taxon>
        <taxon>Strongyloides</taxon>
    </lineage>
</organism>
<evidence type="ECO:0000313" key="6">
    <source>
        <dbReference type="WormBase" id="SRAE_1000301300"/>
    </source>
</evidence>
<dbReference type="InterPro" id="IPR008138">
    <property type="entry name" value="SapB_2"/>
</dbReference>
<accession>A0A090LB88</accession>
<dbReference type="Gene3D" id="1.10.225.10">
    <property type="entry name" value="Saposin-like"/>
    <property type="match status" value="1"/>
</dbReference>
<evidence type="ECO:0000313" key="4">
    <source>
        <dbReference type="Proteomes" id="UP000035682"/>
    </source>
</evidence>
<gene>
    <name evidence="3 5 6" type="ORF">SRAE_1000301300</name>
</gene>
<dbReference type="AlphaFoldDB" id="A0A090LB88"/>
<evidence type="ECO:0000256" key="1">
    <source>
        <dbReference type="ARBA" id="ARBA00023157"/>
    </source>
</evidence>
<keyword evidence="4" id="KW-1185">Reference proteome</keyword>
<reference evidence="3 4" key="1">
    <citation type="submission" date="2014-09" db="EMBL/GenBank/DDBJ databases">
        <authorList>
            <person name="Martin A.A."/>
        </authorList>
    </citation>
    <scope>NUCLEOTIDE SEQUENCE</scope>
    <source>
        <strain evidence="4">ED321</strain>
        <strain evidence="3">ED321 Heterogonic</strain>
    </source>
</reference>